<evidence type="ECO:0000256" key="1">
    <source>
        <dbReference type="SAM" id="SignalP"/>
    </source>
</evidence>
<feature type="domain" description="Reverse transcriptase zinc-binding" evidence="2">
    <location>
        <begin position="95"/>
        <end position="142"/>
    </location>
</feature>
<evidence type="ECO:0000259" key="2">
    <source>
        <dbReference type="Pfam" id="PF13966"/>
    </source>
</evidence>
<dbReference type="EMBL" id="OIVN01006115">
    <property type="protein sequence ID" value="SPD25416.1"/>
    <property type="molecule type" value="Genomic_DNA"/>
</dbReference>
<keyword evidence="1" id="KW-0732">Signal</keyword>
<sequence length="143" mass="16015">MLFGVKLLSASMAVILGIGPLMRLGDPMGWVYGSTSGGGGILSFDPSVLRLLRALEYDFGRVDLVLELLAIMYEMQIPHEEDDLLVWIPSPLQGFQVQSRYCMLRGGGRDFPWKSIWRVQAPPRVAFFTWCVALSHILTADNR</sequence>
<name>A0A2N9II63_FAGSY</name>
<dbReference type="Pfam" id="PF13966">
    <property type="entry name" value="zf-RVT"/>
    <property type="match status" value="1"/>
</dbReference>
<dbReference type="InterPro" id="IPR026960">
    <property type="entry name" value="RVT-Znf"/>
</dbReference>
<evidence type="ECO:0000313" key="3">
    <source>
        <dbReference type="EMBL" id="SPD25416.1"/>
    </source>
</evidence>
<feature type="signal peptide" evidence="1">
    <location>
        <begin position="1"/>
        <end position="17"/>
    </location>
</feature>
<feature type="chain" id="PRO_5015009709" description="Reverse transcriptase zinc-binding domain-containing protein" evidence="1">
    <location>
        <begin position="18"/>
        <end position="143"/>
    </location>
</feature>
<gene>
    <name evidence="3" type="ORF">FSB_LOCUS53298</name>
</gene>
<organism evidence="3">
    <name type="scientific">Fagus sylvatica</name>
    <name type="common">Beechnut</name>
    <dbReference type="NCBI Taxonomy" id="28930"/>
    <lineage>
        <taxon>Eukaryota</taxon>
        <taxon>Viridiplantae</taxon>
        <taxon>Streptophyta</taxon>
        <taxon>Embryophyta</taxon>
        <taxon>Tracheophyta</taxon>
        <taxon>Spermatophyta</taxon>
        <taxon>Magnoliopsida</taxon>
        <taxon>eudicotyledons</taxon>
        <taxon>Gunneridae</taxon>
        <taxon>Pentapetalae</taxon>
        <taxon>rosids</taxon>
        <taxon>fabids</taxon>
        <taxon>Fagales</taxon>
        <taxon>Fagaceae</taxon>
        <taxon>Fagus</taxon>
    </lineage>
</organism>
<proteinExistence type="predicted"/>
<protein>
    <recommendedName>
        <fullName evidence="2">Reverse transcriptase zinc-binding domain-containing protein</fullName>
    </recommendedName>
</protein>
<reference evidence="3" key="1">
    <citation type="submission" date="2018-02" db="EMBL/GenBank/DDBJ databases">
        <authorList>
            <person name="Cohen D.B."/>
            <person name="Kent A.D."/>
        </authorList>
    </citation>
    <scope>NUCLEOTIDE SEQUENCE</scope>
</reference>
<dbReference type="AlphaFoldDB" id="A0A2N9II63"/>
<accession>A0A2N9II63</accession>